<dbReference type="RefSeq" id="WP_084015468.1">
    <property type="nucleotide sequence ID" value="NZ_FWXS01000001.1"/>
</dbReference>
<feature type="domain" description="LysM" evidence="4">
    <location>
        <begin position="219"/>
        <end position="262"/>
    </location>
</feature>
<evidence type="ECO:0000259" key="4">
    <source>
        <dbReference type="PROSITE" id="PS51782"/>
    </source>
</evidence>
<sequence>MKNLFLAIFFLMGFSIFAQQQKHTVQPKETIYGISKQYGIKQDDLKKANPFLNDRELKIGDVLTIPGAKGENIPSSDGQIKTNVTQPEDVFIPKEDENFIYYEVKAKQTLYSLTKEYNITEEALKSLNPQLNQGLKAGDVIRIPKKKQDAPTETVVVPDGMHLIQRGETIYSLSKLFGVTEDELYIANPSLQTEGVKVGSFINIPKKGASKAVIQDGFIEHTVKAGETIYSITKLYKIKFADLLKENPALSEGLKTGMVLKIPLQDGANIIKAPGKIKRIDDNEINIGLILPFHLKGGSAQEKTISTDILIGAKMALDSLAQQGKKINLKVMDSENKSATIEGLLATTDFSKFDAVVGPLFATNFKSFATMMEGSGIPVVSPLSNSEDLLGIENVIIATPSDKAISDKIIEEIKANYKGENIQILTDDKHADLANYVSDQLNKSLSKPGIIIVKDANQLQQKSQTVDEKLSDGTTVKQEYFTPTIAVLVSDNNTLGNAYVERLKKFNAENVTAYGIKYVSAYDIYNDKNSKNIAALKNIGFTFGAVRLVNIYGTGERNTLNKFMDIYCVTPNEYQQIGFDIMYDLVDRMNKKGDVLNSLNGDKTRLATKFDYQKSGKAYLNEAVRVVRLFVKEEESPDDVEDIKD</sequence>
<dbReference type="Gene3D" id="3.10.350.10">
    <property type="entry name" value="LysM domain"/>
    <property type="match status" value="4"/>
</dbReference>
<dbReference type="Gene3D" id="3.40.50.2300">
    <property type="match status" value="1"/>
</dbReference>
<feature type="domain" description="LysM" evidence="4">
    <location>
        <begin position="100"/>
        <end position="143"/>
    </location>
</feature>
<dbReference type="PANTHER" id="PTHR33734:SF22">
    <property type="entry name" value="MEMBRANE-BOUND LYTIC MUREIN TRANSGLYCOSYLASE D"/>
    <property type="match status" value="1"/>
</dbReference>
<dbReference type="SMART" id="SM00257">
    <property type="entry name" value="LysM"/>
    <property type="match status" value="4"/>
</dbReference>
<evidence type="ECO:0000313" key="6">
    <source>
        <dbReference type="Proteomes" id="UP000192393"/>
    </source>
</evidence>
<feature type="domain" description="LysM" evidence="4">
    <location>
        <begin position="21"/>
        <end position="65"/>
    </location>
</feature>
<comment type="similarity">
    <text evidence="1">Belongs to the leucine-binding protein family.</text>
</comment>
<dbReference type="SUPFAM" id="SSF54106">
    <property type="entry name" value="LysM domain"/>
    <property type="match status" value="4"/>
</dbReference>
<evidence type="ECO:0000313" key="5">
    <source>
        <dbReference type="EMBL" id="SMC33722.1"/>
    </source>
</evidence>
<keyword evidence="2 3" id="KW-0732">Signal</keyword>
<dbReference type="CDD" id="cd06268">
    <property type="entry name" value="PBP1_ABC_transporter_LIVBP-like"/>
    <property type="match status" value="1"/>
</dbReference>
<feature type="signal peptide" evidence="3">
    <location>
        <begin position="1"/>
        <end position="18"/>
    </location>
</feature>
<dbReference type="AlphaFoldDB" id="A0A1W1YC25"/>
<dbReference type="OrthoDB" id="2149800at2"/>
<evidence type="ECO:0000256" key="3">
    <source>
        <dbReference type="SAM" id="SignalP"/>
    </source>
</evidence>
<evidence type="ECO:0000256" key="1">
    <source>
        <dbReference type="ARBA" id="ARBA00010062"/>
    </source>
</evidence>
<gene>
    <name evidence="5" type="ORF">SAMN06296427_101248</name>
</gene>
<proteinExistence type="inferred from homology"/>
<dbReference type="Pfam" id="PF13458">
    <property type="entry name" value="Peripla_BP_6"/>
    <property type="match status" value="1"/>
</dbReference>
<dbReference type="EMBL" id="FWXS01000001">
    <property type="protein sequence ID" value="SMC33722.1"/>
    <property type="molecule type" value="Genomic_DNA"/>
</dbReference>
<accession>A0A1W1YC25</accession>
<evidence type="ECO:0000256" key="2">
    <source>
        <dbReference type="ARBA" id="ARBA00022729"/>
    </source>
</evidence>
<dbReference type="CDD" id="cd00118">
    <property type="entry name" value="LysM"/>
    <property type="match status" value="4"/>
</dbReference>
<dbReference type="InterPro" id="IPR036779">
    <property type="entry name" value="LysM_dom_sf"/>
</dbReference>
<organism evidence="5 6">
    <name type="scientific">Moheibacter sediminis</name>
    <dbReference type="NCBI Taxonomy" id="1434700"/>
    <lineage>
        <taxon>Bacteria</taxon>
        <taxon>Pseudomonadati</taxon>
        <taxon>Bacteroidota</taxon>
        <taxon>Flavobacteriia</taxon>
        <taxon>Flavobacteriales</taxon>
        <taxon>Weeksellaceae</taxon>
        <taxon>Moheibacter</taxon>
    </lineage>
</organism>
<dbReference type="PANTHER" id="PTHR33734">
    <property type="entry name" value="LYSM DOMAIN-CONTAINING GPI-ANCHORED PROTEIN 2"/>
    <property type="match status" value="1"/>
</dbReference>
<reference evidence="5 6" key="1">
    <citation type="submission" date="2017-04" db="EMBL/GenBank/DDBJ databases">
        <authorList>
            <person name="Afonso C.L."/>
            <person name="Miller P.J."/>
            <person name="Scott M.A."/>
            <person name="Spackman E."/>
            <person name="Goraichik I."/>
            <person name="Dimitrov K.M."/>
            <person name="Suarez D.L."/>
            <person name="Swayne D.E."/>
        </authorList>
    </citation>
    <scope>NUCLEOTIDE SEQUENCE [LARGE SCALE GENOMIC DNA]</scope>
    <source>
        <strain evidence="5 6">CGMCC 1.12708</strain>
    </source>
</reference>
<keyword evidence="6" id="KW-1185">Reference proteome</keyword>
<dbReference type="Proteomes" id="UP000192393">
    <property type="component" value="Unassembled WGS sequence"/>
</dbReference>
<dbReference type="Pfam" id="PF01476">
    <property type="entry name" value="LysM"/>
    <property type="match status" value="4"/>
</dbReference>
<feature type="chain" id="PRO_5012709580" evidence="3">
    <location>
        <begin position="19"/>
        <end position="645"/>
    </location>
</feature>
<dbReference type="STRING" id="1434700.SAMN06296427_101248"/>
<dbReference type="GO" id="GO:0008932">
    <property type="term" value="F:lytic endotransglycosylase activity"/>
    <property type="evidence" value="ECO:0007669"/>
    <property type="project" value="TreeGrafter"/>
</dbReference>
<dbReference type="InterPro" id="IPR028082">
    <property type="entry name" value="Peripla_BP_I"/>
</dbReference>
<dbReference type="InterPro" id="IPR028081">
    <property type="entry name" value="Leu-bd"/>
</dbReference>
<dbReference type="PROSITE" id="PS51782">
    <property type="entry name" value="LYSM"/>
    <property type="match status" value="3"/>
</dbReference>
<dbReference type="SUPFAM" id="SSF53822">
    <property type="entry name" value="Periplasmic binding protein-like I"/>
    <property type="match status" value="1"/>
</dbReference>
<name>A0A1W1YC25_9FLAO</name>
<dbReference type="InterPro" id="IPR018392">
    <property type="entry name" value="LysM"/>
</dbReference>
<protein>
    <submittedName>
        <fullName evidence="5">LysM domain-containing protein</fullName>
    </submittedName>
</protein>